<evidence type="ECO:0000256" key="6">
    <source>
        <dbReference type="ARBA" id="ARBA00023136"/>
    </source>
</evidence>
<feature type="transmembrane region" description="Helical" evidence="7">
    <location>
        <begin position="209"/>
        <end position="227"/>
    </location>
</feature>
<dbReference type="PANTHER" id="PTHR23501:SF197">
    <property type="entry name" value="COMD"/>
    <property type="match status" value="1"/>
</dbReference>
<proteinExistence type="predicted"/>
<dbReference type="Proteomes" id="UP000307874">
    <property type="component" value="Unassembled WGS sequence"/>
</dbReference>
<dbReference type="SUPFAM" id="SSF103473">
    <property type="entry name" value="MFS general substrate transporter"/>
    <property type="match status" value="1"/>
</dbReference>
<name>A0A5C4JTM2_9HYPH</name>
<dbReference type="Pfam" id="PF07690">
    <property type="entry name" value="MFS_1"/>
    <property type="match status" value="1"/>
</dbReference>
<evidence type="ECO:0000259" key="8">
    <source>
        <dbReference type="PROSITE" id="PS50850"/>
    </source>
</evidence>
<dbReference type="RefSeq" id="WP_138747699.1">
    <property type="nucleotide sequence ID" value="NZ_VCLB01000003.1"/>
</dbReference>
<dbReference type="GO" id="GO:0022857">
    <property type="term" value="F:transmembrane transporter activity"/>
    <property type="evidence" value="ECO:0007669"/>
    <property type="project" value="InterPro"/>
</dbReference>
<organism evidence="9 10">
    <name type="scientific">Martelella lutilitoris</name>
    <dbReference type="NCBI Taxonomy" id="2583532"/>
    <lineage>
        <taxon>Bacteria</taxon>
        <taxon>Pseudomonadati</taxon>
        <taxon>Pseudomonadota</taxon>
        <taxon>Alphaproteobacteria</taxon>
        <taxon>Hyphomicrobiales</taxon>
        <taxon>Aurantimonadaceae</taxon>
        <taxon>Martelella</taxon>
    </lineage>
</organism>
<feature type="transmembrane region" description="Helical" evidence="7">
    <location>
        <begin position="59"/>
        <end position="78"/>
    </location>
</feature>
<evidence type="ECO:0000256" key="4">
    <source>
        <dbReference type="ARBA" id="ARBA00022692"/>
    </source>
</evidence>
<feature type="transmembrane region" description="Helical" evidence="7">
    <location>
        <begin position="403"/>
        <end position="428"/>
    </location>
</feature>
<feature type="transmembrane region" description="Helical" evidence="7">
    <location>
        <begin position="278"/>
        <end position="301"/>
    </location>
</feature>
<evidence type="ECO:0000256" key="5">
    <source>
        <dbReference type="ARBA" id="ARBA00022989"/>
    </source>
</evidence>
<evidence type="ECO:0000256" key="2">
    <source>
        <dbReference type="ARBA" id="ARBA00022448"/>
    </source>
</evidence>
<feature type="transmembrane region" description="Helical" evidence="7">
    <location>
        <begin position="369"/>
        <end position="391"/>
    </location>
</feature>
<dbReference type="InterPro" id="IPR020846">
    <property type="entry name" value="MFS_dom"/>
</dbReference>
<dbReference type="CDD" id="cd17502">
    <property type="entry name" value="MFS_Azr1_MDR_like"/>
    <property type="match status" value="1"/>
</dbReference>
<gene>
    <name evidence="9" type="ORF">FF124_06630</name>
</gene>
<dbReference type="EMBL" id="VCLB01000003">
    <property type="protein sequence ID" value="TNB48795.1"/>
    <property type="molecule type" value="Genomic_DNA"/>
</dbReference>
<keyword evidence="6 7" id="KW-0472">Membrane</keyword>
<evidence type="ECO:0000256" key="7">
    <source>
        <dbReference type="SAM" id="Phobius"/>
    </source>
</evidence>
<comment type="subcellular location">
    <subcellularLocation>
        <location evidence="1">Cell membrane</location>
        <topology evidence="1">Multi-pass membrane protein</topology>
    </subcellularLocation>
</comment>
<evidence type="ECO:0000256" key="3">
    <source>
        <dbReference type="ARBA" id="ARBA00022475"/>
    </source>
</evidence>
<feature type="transmembrane region" description="Helical" evidence="7">
    <location>
        <begin position="115"/>
        <end position="139"/>
    </location>
</feature>
<dbReference type="PANTHER" id="PTHR23501">
    <property type="entry name" value="MAJOR FACILITATOR SUPERFAMILY"/>
    <property type="match status" value="1"/>
</dbReference>
<dbReference type="OrthoDB" id="9812221at2"/>
<evidence type="ECO:0000313" key="10">
    <source>
        <dbReference type="Proteomes" id="UP000307874"/>
    </source>
</evidence>
<keyword evidence="10" id="KW-1185">Reference proteome</keyword>
<reference evidence="9 10" key="1">
    <citation type="submission" date="2019-06" db="EMBL/GenBank/DDBJ databases">
        <title>Martelella lutilitoris sp. nov., isolated from a tidal mudflat.</title>
        <authorList>
            <person name="Kim Y.-J."/>
        </authorList>
    </citation>
    <scope>NUCLEOTIDE SEQUENCE [LARGE SCALE GENOMIC DNA]</scope>
    <source>
        <strain evidence="9 10">GH2-6</strain>
    </source>
</reference>
<feature type="transmembrane region" description="Helical" evidence="7">
    <location>
        <begin position="21"/>
        <end position="39"/>
    </location>
</feature>
<comment type="caution">
    <text evidence="9">The sequence shown here is derived from an EMBL/GenBank/DDBJ whole genome shotgun (WGS) entry which is preliminary data.</text>
</comment>
<dbReference type="Gene3D" id="1.20.1250.20">
    <property type="entry name" value="MFS general substrate transporter like domains"/>
    <property type="match status" value="1"/>
</dbReference>
<evidence type="ECO:0000256" key="1">
    <source>
        <dbReference type="ARBA" id="ARBA00004651"/>
    </source>
</evidence>
<dbReference type="PROSITE" id="PS50850">
    <property type="entry name" value="MFS"/>
    <property type="match status" value="1"/>
</dbReference>
<keyword evidence="5 7" id="KW-1133">Transmembrane helix</keyword>
<dbReference type="PRINTS" id="PR01036">
    <property type="entry name" value="TCRTETB"/>
</dbReference>
<feature type="domain" description="Major facilitator superfamily (MFS) profile" evidence="8">
    <location>
        <begin position="25"/>
        <end position="498"/>
    </location>
</feature>
<evidence type="ECO:0000313" key="9">
    <source>
        <dbReference type="EMBL" id="TNB48795.1"/>
    </source>
</evidence>
<feature type="transmembrane region" description="Helical" evidence="7">
    <location>
        <begin position="345"/>
        <end position="363"/>
    </location>
</feature>
<keyword evidence="4 7" id="KW-0812">Transmembrane</keyword>
<feature type="transmembrane region" description="Helical" evidence="7">
    <location>
        <begin position="179"/>
        <end position="197"/>
    </location>
</feature>
<dbReference type="InterPro" id="IPR011701">
    <property type="entry name" value="MFS"/>
</dbReference>
<dbReference type="AlphaFoldDB" id="A0A5C4JTM2"/>
<accession>A0A5C4JTM2</accession>
<feature type="transmembrane region" description="Helical" evidence="7">
    <location>
        <begin position="151"/>
        <end position="173"/>
    </location>
</feature>
<dbReference type="GO" id="GO:0005886">
    <property type="term" value="C:plasma membrane"/>
    <property type="evidence" value="ECO:0007669"/>
    <property type="project" value="UniProtKB-SubCell"/>
</dbReference>
<dbReference type="InterPro" id="IPR036259">
    <property type="entry name" value="MFS_trans_sf"/>
</dbReference>
<feature type="transmembrane region" description="Helical" evidence="7">
    <location>
        <begin position="313"/>
        <end position="333"/>
    </location>
</feature>
<dbReference type="Gene3D" id="1.20.1720.10">
    <property type="entry name" value="Multidrug resistance protein D"/>
    <property type="match status" value="1"/>
</dbReference>
<sequence>MTNNSSRADQPFVSLVENPRLRIVAFLFLLMAMFLATLDNQIVSTALPTIVGEFGAVERFGWVASAYLLASCAVMPLYGKLGDLIGRKYVLMAAIVIFLIGSLTCGLAVSMNTLIAARALQGFGGGGLMVSIFALNADLFSPRERPKYQSYASLVIMTSGALGPLLGGTMTAAFGWRSIFLINLPLALIVLGGLFFLLPNRKPNRQPKIDFAGAILLAVAVTSIVLWSDSSEIFGSLVAPASLGVVAVALVCGFAFVLAERRAPEPIIPLSLLANPTVALLIFISIASGAVAIGMVNYLALYLQTVYGLSPTTAGLFFIPITSGIVIGSIGSGRLMSMTGRYKPYAIMGLALSTLCFTLLALYSREAPLYAIAVIMGLQGIGVGLGQQVPVLGVQNAARGGDVGAATGTVTLSRMIGAATAISIYGALLARGLDQSPPVPGAGPLADLTPVAIHDLTGPAHAAAIAGYGDTFSAIFTFAACLAFAGLIAAISLKPVALGAAHHGPGAVKSPA</sequence>
<protein>
    <submittedName>
        <fullName evidence="9">MFS transporter</fullName>
    </submittedName>
</protein>
<feature type="transmembrane region" description="Helical" evidence="7">
    <location>
        <begin position="472"/>
        <end position="493"/>
    </location>
</feature>
<feature type="transmembrane region" description="Helical" evidence="7">
    <location>
        <begin position="233"/>
        <end position="258"/>
    </location>
</feature>
<feature type="transmembrane region" description="Helical" evidence="7">
    <location>
        <begin position="90"/>
        <end position="109"/>
    </location>
</feature>
<keyword evidence="3" id="KW-1003">Cell membrane</keyword>
<dbReference type="FunFam" id="1.20.1720.10:FF:000004">
    <property type="entry name" value="EmrB/QacA family drug resistance transporter"/>
    <property type="match status" value="1"/>
</dbReference>
<keyword evidence="2" id="KW-0813">Transport</keyword>